<dbReference type="PANTHER" id="PTHR45436">
    <property type="entry name" value="SENSOR HISTIDINE KINASE YKOH"/>
    <property type="match status" value="1"/>
</dbReference>
<evidence type="ECO:0000256" key="4">
    <source>
        <dbReference type="ARBA" id="ARBA00022679"/>
    </source>
</evidence>
<dbReference type="InterPro" id="IPR050428">
    <property type="entry name" value="TCS_sensor_his_kinase"/>
</dbReference>
<evidence type="ECO:0000256" key="5">
    <source>
        <dbReference type="ARBA" id="ARBA00022777"/>
    </source>
</evidence>
<comment type="caution">
    <text evidence="8">The sequence shown here is derived from an EMBL/GenBank/DDBJ whole genome shotgun (WGS) entry which is preliminary data.</text>
</comment>
<dbReference type="Proteomes" id="UP000316603">
    <property type="component" value="Unassembled WGS sequence"/>
</dbReference>
<evidence type="ECO:0000256" key="3">
    <source>
        <dbReference type="ARBA" id="ARBA00022553"/>
    </source>
</evidence>
<name>A0A561TRN8_9ACTN</name>
<dbReference type="Gene3D" id="3.30.565.10">
    <property type="entry name" value="Histidine kinase-like ATPase, C-terminal domain"/>
    <property type="match status" value="1"/>
</dbReference>
<accession>A0A561TRN8</accession>
<evidence type="ECO:0000256" key="6">
    <source>
        <dbReference type="SAM" id="MobiDB-lite"/>
    </source>
</evidence>
<dbReference type="GO" id="GO:0005886">
    <property type="term" value="C:plasma membrane"/>
    <property type="evidence" value="ECO:0007669"/>
    <property type="project" value="TreeGrafter"/>
</dbReference>
<keyword evidence="3" id="KW-0597">Phosphoprotein</keyword>
<proteinExistence type="predicted"/>
<evidence type="ECO:0000313" key="8">
    <source>
        <dbReference type="EMBL" id="TWF89775.1"/>
    </source>
</evidence>
<keyword evidence="4" id="KW-0808">Transferase</keyword>
<dbReference type="RefSeq" id="WP_189908665.1">
    <property type="nucleotide sequence ID" value="NZ_BNCE01000012.1"/>
</dbReference>
<feature type="compositionally biased region" description="Low complexity" evidence="6">
    <location>
        <begin position="305"/>
        <end position="319"/>
    </location>
</feature>
<dbReference type="SUPFAM" id="SSF55874">
    <property type="entry name" value="ATPase domain of HSP90 chaperone/DNA topoisomerase II/histidine kinase"/>
    <property type="match status" value="1"/>
</dbReference>
<dbReference type="EC" id="2.7.13.3" evidence="2"/>
<dbReference type="Pfam" id="PF02518">
    <property type="entry name" value="HATPase_c"/>
    <property type="match status" value="1"/>
</dbReference>
<sequence length="403" mass="42393">MTSLIEDPLLWILLVVLVAAVFAVQRARRTNVALRRTKKELETGLGHAQGRIDQLQGHISVLDTQHRGDLADVRADAESATKAVLKSAMGTLQSLAEEQQLLLDGLLKKYGDDTEVLADLMSVDHTGSQFSRRAKGISVLCGGWLGRREGVATVYDVARSAQGRIKDFNRVGIHAQVSVAVSSKAVEPIAVVLAELLDNATTYSAPGTPVEVNIQSVPTGVCFIVDDAGLGMDQETKDRAAALLSADGPVDITGLGDPPRFGFAVCGMLAARYGFSVSVGSVSPYGGVRAVIRVPEELLTADAVAPAEPVREPAAQEQESTPHRLAPVPVGPSHVVGTTTGGLPKRRRRQGPIAVVPAPEDAAGIDEQTSESAGEVTASRLGAFARGTQLGRTTNTTEGPDHQ</sequence>
<organism evidence="8 9">
    <name type="scientific">Streptomyces capillispiralis</name>
    <dbReference type="NCBI Taxonomy" id="68182"/>
    <lineage>
        <taxon>Bacteria</taxon>
        <taxon>Bacillati</taxon>
        <taxon>Actinomycetota</taxon>
        <taxon>Actinomycetes</taxon>
        <taxon>Kitasatosporales</taxon>
        <taxon>Streptomycetaceae</taxon>
        <taxon>Streptomyces</taxon>
    </lineage>
</organism>
<protein>
    <recommendedName>
        <fullName evidence="2">histidine kinase</fullName>
        <ecNumber evidence="2">2.7.13.3</ecNumber>
    </recommendedName>
</protein>
<evidence type="ECO:0000256" key="2">
    <source>
        <dbReference type="ARBA" id="ARBA00012438"/>
    </source>
</evidence>
<dbReference type="InterPro" id="IPR003594">
    <property type="entry name" value="HATPase_dom"/>
</dbReference>
<feature type="domain" description="Histidine kinase/HSP90-like ATPase" evidence="7">
    <location>
        <begin position="189"/>
        <end position="297"/>
    </location>
</feature>
<keyword evidence="5 8" id="KW-0418">Kinase</keyword>
<keyword evidence="9" id="KW-1185">Reference proteome</keyword>
<dbReference type="PANTHER" id="PTHR45436:SF5">
    <property type="entry name" value="SENSOR HISTIDINE KINASE TRCS"/>
    <property type="match status" value="1"/>
</dbReference>
<dbReference type="InterPro" id="IPR036890">
    <property type="entry name" value="HATPase_C_sf"/>
</dbReference>
<dbReference type="AlphaFoldDB" id="A0A561TRN8"/>
<gene>
    <name evidence="8" type="ORF">FHX78_116818</name>
</gene>
<evidence type="ECO:0000259" key="7">
    <source>
        <dbReference type="Pfam" id="PF02518"/>
    </source>
</evidence>
<comment type="catalytic activity">
    <reaction evidence="1">
        <text>ATP + protein L-histidine = ADP + protein N-phospho-L-histidine.</text>
        <dbReference type="EC" id="2.7.13.3"/>
    </reaction>
</comment>
<evidence type="ECO:0000313" key="9">
    <source>
        <dbReference type="Proteomes" id="UP000316603"/>
    </source>
</evidence>
<dbReference type="GO" id="GO:0000160">
    <property type="term" value="P:phosphorelay signal transduction system"/>
    <property type="evidence" value="ECO:0007669"/>
    <property type="project" value="TreeGrafter"/>
</dbReference>
<evidence type="ECO:0000256" key="1">
    <source>
        <dbReference type="ARBA" id="ARBA00000085"/>
    </source>
</evidence>
<feature type="region of interest" description="Disordered" evidence="6">
    <location>
        <begin position="305"/>
        <end position="403"/>
    </location>
</feature>
<reference evidence="8 9" key="1">
    <citation type="submission" date="2019-06" db="EMBL/GenBank/DDBJ databases">
        <title>Sequencing the genomes of 1000 actinobacteria strains.</title>
        <authorList>
            <person name="Klenk H.-P."/>
        </authorList>
    </citation>
    <scope>NUCLEOTIDE SEQUENCE [LARGE SCALE GENOMIC DNA]</scope>
    <source>
        <strain evidence="8 9">DSM 41695</strain>
    </source>
</reference>
<dbReference type="EMBL" id="VIWV01000001">
    <property type="protein sequence ID" value="TWF89775.1"/>
    <property type="molecule type" value="Genomic_DNA"/>
</dbReference>
<dbReference type="GO" id="GO:0004673">
    <property type="term" value="F:protein histidine kinase activity"/>
    <property type="evidence" value="ECO:0007669"/>
    <property type="project" value="UniProtKB-EC"/>
</dbReference>
<feature type="compositionally biased region" description="Polar residues" evidence="6">
    <location>
        <begin position="390"/>
        <end position="403"/>
    </location>
</feature>